<dbReference type="Pfam" id="PF13560">
    <property type="entry name" value="HTH_31"/>
    <property type="match status" value="1"/>
</dbReference>
<dbReference type="CDD" id="cd00093">
    <property type="entry name" value="HTH_XRE"/>
    <property type="match status" value="1"/>
</dbReference>
<sequence length="285" mass="33421">MKSSRKERLRELAQFLLNRRSRILPEEYGIQSGGRRRTPGLRRSEVATFAGVSVDWYTRLEQGKDIQVSTQVLESLSKVLLLNSNERRHLFLLAHAQEPPETCEYQEPKISSSLQNFLDSLDTTPGCVMDARFNIIAWNQACNLVFGDYEIMSEQERNSVWRAFTSDSFKHLLGSQWEDHARMRLAQFRAEYGRYVGHAWWEEQIQKLKKASKIFKNWWEIHDVQDTPDKEKVIYHPVVGELVFENISFYSSEDPNLQIIISIPKESNDTKDKIKQMFYDLIVLK</sequence>
<dbReference type="Gene3D" id="3.30.450.180">
    <property type="match status" value="1"/>
</dbReference>
<reference evidence="3" key="1">
    <citation type="journal article" date="2019" name="Int. J. Syst. Evol. Microbiol.">
        <title>The Global Catalogue of Microorganisms (GCM) 10K type strain sequencing project: providing services to taxonomists for standard genome sequencing and annotation.</title>
        <authorList>
            <consortium name="The Broad Institute Genomics Platform"/>
            <consortium name="The Broad Institute Genome Sequencing Center for Infectious Disease"/>
            <person name="Wu L."/>
            <person name="Ma J."/>
        </authorList>
    </citation>
    <scope>NUCLEOTIDE SEQUENCE [LARGE SCALE GENOMIC DNA]</scope>
    <source>
        <strain evidence="3">CGMCC 1.14993</strain>
    </source>
</reference>
<dbReference type="InterPro" id="IPR010982">
    <property type="entry name" value="Lambda_DNA-bd_dom_sf"/>
</dbReference>
<dbReference type="InterPro" id="IPR001387">
    <property type="entry name" value="Cro/C1-type_HTH"/>
</dbReference>
<evidence type="ECO:0000259" key="1">
    <source>
        <dbReference type="Pfam" id="PF17765"/>
    </source>
</evidence>
<gene>
    <name evidence="2" type="ORF">GCM10007380_40830</name>
</gene>
<dbReference type="Gene3D" id="1.10.260.40">
    <property type="entry name" value="lambda repressor-like DNA-binding domains"/>
    <property type="match status" value="1"/>
</dbReference>
<dbReference type="RefSeq" id="WP_088003372.1">
    <property type="nucleotide sequence ID" value="NZ_BMHB01000004.1"/>
</dbReference>
<dbReference type="AlphaFoldDB" id="A0A8J3AW97"/>
<dbReference type="OrthoDB" id="5346389at2"/>
<dbReference type="PANTHER" id="PTHR35010">
    <property type="entry name" value="BLL4672 PROTEIN-RELATED"/>
    <property type="match status" value="1"/>
</dbReference>
<dbReference type="Pfam" id="PF17765">
    <property type="entry name" value="MLTR_LBD"/>
    <property type="match status" value="1"/>
</dbReference>
<evidence type="ECO:0000313" key="2">
    <source>
        <dbReference type="EMBL" id="GGI18017.1"/>
    </source>
</evidence>
<name>A0A8J3AW97_9BACI</name>
<protein>
    <submittedName>
        <fullName evidence="2">Transcriptional regulator</fullName>
    </submittedName>
</protein>
<organism evidence="2 3">
    <name type="scientific">Gottfriedia solisilvae</name>
    <dbReference type="NCBI Taxonomy" id="1516104"/>
    <lineage>
        <taxon>Bacteria</taxon>
        <taxon>Bacillati</taxon>
        <taxon>Bacillota</taxon>
        <taxon>Bacilli</taxon>
        <taxon>Bacillales</taxon>
        <taxon>Bacillaceae</taxon>
        <taxon>Gottfriedia</taxon>
    </lineage>
</organism>
<proteinExistence type="predicted"/>
<keyword evidence="3" id="KW-1185">Reference proteome</keyword>
<accession>A0A8J3AW97</accession>
<dbReference type="GO" id="GO:0003677">
    <property type="term" value="F:DNA binding"/>
    <property type="evidence" value="ECO:0007669"/>
    <property type="project" value="InterPro"/>
</dbReference>
<dbReference type="InterPro" id="IPR041413">
    <property type="entry name" value="MLTR_LBD"/>
</dbReference>
<evidence type="ECO:0000313" key="3">
    <source>
        <dbReference type="Proteomes" id="UP000626244"/>
    </source>
</evidence>
<dbReference type="Proteomes" id="UP000626244">
    <property type="component" value="Unassembled WGS sequence"/>
</dbReference>
<comment type="caution">
    <text evidence="2">The sequence shown here is derived from an EMBL/GenBank/DDBJ whole genome shotgun (WGS) entry which is preliminary data.</text>
</comment>
<dbReference type="EMBL" id="BMHB01000004">
    <property type="protein sequence ID" value="GGI18017.1"/>
    <property type="molecule type" value="Genomic_DNA"/>
</dbReference>
<feature type="domain" description="MmyB-like transcription regulator ligand binding" evidence="1">
    <location>
        <begin position="111"/>
        <end position="274"/>
    </location>
</feature>